<dbReference type="InterPro" id="IPR036866">
    <property type="entry name" value="RibonucZ/Hydroxyglut_hydro"/>
</dbReference>
<feature type="domain" description="Metallo-beta-lactamase" evidence="1">
    <location>
        <begin position="28"/>
        <end position="117"/>
    </location>
</feature>
<dbReference type="Pfam" id="PF00753">
    <property type="entry name" value="Lactamase_B"/>
    <property type="match status" value="1"/>
</dbReference>
<dbReference type="InterPro" id="IPR001279">
    <property type="entry name" value="Metallo-B-lactamas"/>
</dbReference>
<sequence length="180" mass="20357">NALFKMIGAEIVASEQARYRMVDDNLPGLPNFTLEEYARIHIGGKVVEMYYFGAAHTDGDVVVYFPEYRTLAAGDMFTYGDATPQLIDYRGGGNATAWTKTLDGVLQLGFETVIPGHGEITTKAEMQNFRESTVRLRTRVREMSRQGNSREEIAAMLRDEYHWQDLMMDMGLDGILAEMR</sequence>
<evidence type="ECO:0000313" key="2">
    <source>
        <dbReference type="EMBL" id="SVA50794.1"/>
    </source>
</evidence>
<name>A0A381WEA3_9ZZZZ</name>
<dbReference type="Gene3D" id="3.60.15.10">
    <property type="entry name" value="Ribonuclease Z/Hydroxyacylglutathione hydrolase-like"/>
    <property type="match status" value="1"/>
</dbReference>
<organism evidence="2">
    <name type="scientific">marine metagenome</name>
    <dbReference type="NCBI Taxonomy" id="408172"/>
    <lineage>
        <taxon>unclassified sequences</taxon>
        <taxon>metagenomes</taxon>
        <taxon>ecological metagenomes</taxon>
    </lineage>
</organism>
<dbReference type="AlphaFoldDB" id="A0A381WEA3"/>
<dbReference type="InterPro" id="IPR050855">
    <property type="entry name" value="NDM-1-like"/>
</dbReference>
<dbReference type="PANTHER" id="PTHR42951">
    <property type="entry name" value="METALLO-BETA-LACTAMASE DOMAIN-CONTAINING"/>
    <property type="match status" value="1"/>
</dbReference>
<dbReference type="PANTHER" id="PTHR42951:SF4">
    <property type="entry name" value="ACYL-COENZYME A THIOESTERASE MBLAC2"/>
    <property type="match status" value="1"/>
</dbReference>
<dbReference type="SUPFAM" id="SSF56281">
    <property type="entry name" value="Metallo-hydrolase/oxidoreductase"/>
    <property type="match status" value="1"/>
</dbReference>
<accession>A0A381WEA3</accession>
<protein>
    <recommendedName>
        <fullName evidence="1">Metallo-beta-lactamase domain-containing protein</fullName>
    </recommendedName>
</protein>
<feature type="non-terminal residue" evidence="2">
    <location>
        <position position="1"/>
    </location>
</feature>
<gene>
    <name evidence="2" type="ORF">METZ01_LOCUS103648</name>
</gene>
<dbReference type="EMBL" id="UINC01011518">
    <property type="protein sequence ID" value="SVA50794.1"/>
    <property type="molecule type" value="Genomic_DNA"/>
</dbReference>
<proteinExistence type="predicted"/>
<reference evidence="2" key="1">
    <citation type="submission" date="2018-05" db="EMBL/GenBank/DDBJ databases">
        <authorList>
            <person name="Lanie J.A."/>
            <person name="Ng W.-L."/>
            <person name="Kazmierczak K.M."/>
            <person name="Andrzejewski T.M."/>
            <person name="Davidsen T.M."/>
            <person name="Wayne K.J."/>
            <person name="Tettelin H."/>
            <person name="Glass J.I."/>
            <person name="Rusch D."/>
            <person name="Podicherti R."/>
            <person name="Tsui H.-C.T."/>
            <person name="Winkler M.E."/>
        </authorList>
    </citation>
    <scope>NUCLEOTIDE SEQUENCE</scope>
</reference>
<evidence type="ECO:0000259" key="1">
    <source>
        <dbReference type="Pfam" id="PF00753"/>
    </source>
</evidence>